<evidence type="ECO:0000256" key="4">
    <source>
        <dbReference type="RuleBase" id="RU003357"/>
    </source>
</evidence>
<keyword evidence="9" id="KW-0675">Receptor</keyword>
<feature type="domain" description="TonB-dependent receptor-like beta-barrel" evidence="7">
    <location>
        <begin position="542"/>
        <end position="1025"/>
    </location>
</feature>
<proteinExistence type="inferred from homology"/>
<sequence>MASSRRTANGWCSARTSPARRKSTPSRSQRRNNDRGPVAGEHGTVAQHDRLSTGHREGIIMRTVRHRRFATGCATAVLAAALAMPVTAVAQNTPVDPQDPAITAPAQQPTPTDQQSLPTTAAEPGDQGPDIVVTGFRQSLASAIQIKKQSAGVVDAINAADIADFPDANLADSLQRIPGISIERDGGEGRTVTVRGLGGDFSRTRFNGIEAISATTGSTLGAGVNRGRSFDYSVFASELFNSIVVRKTQSAEVDEGSLGATIDLQTGRPFDNPGFQAAISGQAAYYDINEKVAPRLVGLISNTFADGRIGVLLSAAYNKRVTQEDAYSNTALTDFSDLNNGFCPVVPNTPTTPVNPLIGSAPRTSPCIAATGANPGSTPAAYNTINQPGVFVPRLPGYGRFLNKQERLGLTGTVQFKPSDTSVITLDAAYSRYKQDKNDLATNPISLNRGAGVAAAGLTAAQLTGRPNMKVRDAIVENGQLVYGVFDGTDFSVTNSHDVSTTKFYQVDLHIEQEIGDRGHASVLYGQSDSVLDNPYSRLVTFSRFDGNGFTYDARGANKKTPLINYGFDATNPTNWQFQNGYDNIREFTSRVTNRLRNLKVDFKYDLTDELTGKIGIAAKRFTFISERQQRIAGTTVIPTLASAGLSVADVSLPAITIDTIGIPAGSSNSFIVPDIDRIMAAYNVDCYCINQFGDFRIGSVGTGAQGDNRAVVEQDISPYIQLDWKIALANGMTLRGDAGLRYAKTYQRSRGFVGTGTLVRVKRDYDDFLPALNAALDVTSKLTVRAAAASVMSRPSLGFLTPGGSIGTAQSPFTATVGNPQLDPYRATNIDASAEWYFAPGAILSAGYFYKDIASFVQQISSTTTYAAAGLPLGLLTPAQDPNTTTNITSYVNTTGGKIKGFELQYQQPFTFLPSFLSNFGTILNYTHIKSNIRYILTTNASGPTLIAPLVNVSPNAANATLYYEDSKLSARVSVAYRDEYVRQVPLRSGLADYTGSYSTTNVDASLSYKLTDGLTLSLDAINLTNQATSYWDGVALRDQQVYSKTGRQFFAGARYKF</sequence>
<feature type="compositionally biased region" description="Basic residues" evidence="5">
    <location>
        <begin position="18"/>
        <end position="30"/>
    </location>
</feature>
<keyword evidence="6" id="KW-0812">Transmembrane</keyword>
<dbReference type="EMBL" id="VOQR01000001">
    <property type="protein sequence ID" value="TXC69707.1"/>
    <property type="molecule type" value="Genomic_DNA"/>
</dbReference>
<dbReference type="InterPro" id="IPR037066">
    <property type="entry name" value="Plug_dom_sf"/>
</dbReference>
<keyword evidence="4" id="KW-0798">TonB box</keyword>
<feature type="region of interest" description="Disordered" evidence="5">
    <location>
        <begin position="1"/>
        <end position="57"/>
    </location>
</feature>
<dbReference type="SUPFAM" id="SSF56935">
    <property type="entry name" value="Porins"/>
    <property type="match status" value="1"/>
</dbReference>
<gene>
    <name evidence="9" type="ORF">FSB78_01050</name>
</gene>
<dbReference type="AlphaFoldDB" id="A0A5C6U9Q3"/>
<feature type="transmembrane region" description="Helical" evidence="6">
    <location>
        <begin position="69"/>
        <end position="90"/>
    </location>
</feature>
<dbReference type="NCBIfam" id="TIGR01782">
    <property type="entry name" value="TonB-Xanth-Caul"/>
    <property type="match status" value="1"/>
</dbReference>
<protein>
    <submittedName>
        <fullName evidence="9">TonB-dependent receptor</fullName>
    </submittedName>
</protein>
<evidence type="ECO:0000256" key="2">
    <source>
        <dbReference type="ARBA" id="ARBA00023136"/>
    </source>
</evidence>
<reference evidence="9 10" key="1">
    <citation type="journal article" date="2013" name="Antonie Van Leeuwenhoek">
        <title>Sphingomonas ginsenosidivorax sp. nov., with the ability to transform ginsenosides.</title>
        <authorList>
            <person name="Jin X.F."/>
            <person name="Kim J.K."/>
            <person name="Liu Q.M."/>
            <person name="Kang M.S."/>
            <person name="He D."/>
            <person name="Jin F.X."/>
            <person name="Kim S.C."/>
            <person name="Im W.T."/>
        </authorList>
    </citation>
    <scope>NUCLEOTIDE SEQUENCE [LARGE SCALE GENOMIC DNA]</scope>
    <source>
        <strain evidence="9 10">KHI67</strain>
    </source>
</reference>
<dbReference type="InterPro" id="IPR012910">
    <property type="entry name" value="Plug_dom"/>
</dbReference>
<accession>A0A5C6U9Q3</accession>
<dbReference type="Gene3D" id="2.170.130.10">
    <property type="entry name" value="TonB-dependent receptor, plug domain"/>
    <property type="match status" value="1"/>
</dbReference>
<organism evidence="9 10">
    <name type="scientific">Sphingomonas ginsenosidivorax</name>
    <dbReference type="NCBI Taxonomy" id="862135"/>
    <lineage>
        <taxon>Bacteria</taxon>
        <taxon>Pseudomonadati</taxon>
        <taxon>Pseudomonadota</taxon>
        <taxon>Alphaproteobacteria</taxon>
        <taxon>Sphingomonadales</taxon>
        <taxon>Sphingomonadaceae</taxon>
        <taxon>Sphingomonas</taxon>
    </lineage>
</organism>
<feature type="compositionally biased region" description="Low complexity" evidence="5">
    <location>
        <begin position="93"/>
        <end position="115"/>
    </location>
</feature>
<dbReference type="GO" id="GO:0009279">
    <property type="term" value="C:cell outer membrane"/>
    <property type="evidence" value="ECO:0007669"/>
    <property type="project" value="UniProtKB-SubCell"/>
</dbReference>
<name>A0A5C6U9Q3_9SPHN</name>
<evidence type="ECO:0000256" key="3">
    <source>
        <dbReference type="ARBA" id="ARBA00023237"/>
    </source>
</evidence>
<evidence type="ECO:0000259" key="7">
    <source>
        <dbReference type="Pfam" id="PF00593"/>
    </source>
</evidence>
<dbReference type="InterPro" id="IPR036942">
    <property type="entry name" value="Beta-barrel_TonB_sf"/>
</dbReference>
<dbReference type="InterPro" id="IPR000531">
    <property type="entry name" value="Beta-barrel_TonB"/>
</dbReference>
<comment type="subcellular location">
    <subcellularLocation>
        <location evidence="1 4">Cell outer membrane</location>
    </subcellularLocation>
</comment>
<feature type="domain" description="TonB-dependent receptor plug" evidence="8">
    <location>
        <begin position="148"/>
        <end position="260"/>
    </location>
</feature>
<keyword evidence="2 4" id="KW-0472">Membrane</keyword>
<keyword evidence="6" id="KW-1133">Transmembrane helix</keyword>
<dbReference type="Proteomes" id="UP000321250">
    <property type="component" value="Unassembled WGS sequence"/>
</dbReference>
<dbReference type="PANTHER" id="PTHR40980">
    <property type="entry name" value="PLUG DOMAIN-CONTAINING PROTEIN"/>
    <property type="match status" value="1"/>
</dbReference>
<evidence type="ECO:0000256" key="5">
    <source>
        <dbReference type="SAM" id="MobiDB-lite"/>
    </source>
</evidence>
<comment type="similarity">
    <text evidence="4">Belongs to the TonB-dependent receptor family.</text>
</comment>
<feature type="compositionally biased region" description="Basic and acidic residues" evidence="5">
    <location>
        <begin position="47"/>
        <end position="57"/>
    </location>
</feature>
<dbReference type="Gene3D" id="2.40.170.20">
    <property type="entry name" value="TonB-dependent receptor, beta-barrel domain"/>
    <property type="match status" value="1"/>
</dbReference>
<dbReference type="InterPro" id="IPR010104">
    <property type="entry name" value="TonB_rcpt_bac"/>
</dbReference>
<dbReference type="PANTHER" id="PTHR40980:SF3">
    <property type="entry name" value="TONB-DEPENDENT RECEPTOR-LIKE BETA-BARREL DOMAIN-CONTAINING PROTEIN"/>
    <property type="match status" value="1"/>
</dbReference>
<dbReference type="Pfam" id="PF00593">
    <property type="entry name" value="TonB_dep_Rec_b-barrel"/>
    <property type="match status" value="1"/>
</dbReference>
<evidence type="ECO:0000256" key="6">
    <source>
        <dbReference type="SAM" id="Phobius"/>
    </source>
</evidence>
<dbReference type="CDD" id="cd01347">
    <property type="entry name" value="ligand_gated_channel"/>
    <property type="match status" value="1"/>
</dbReference>
<keyword evidence="10" id="KW-1185">Reference proteome</keyword>
<evidence type="ECO:0000313" key="10">
    <source>
        <dbReference type="Proteomes" id="UP000321250"/>
    </source>
</evidence>
<evidence type="ECO:0000256" key="1">
    <source>
        <dbReference type="ARBA" id="ARBA00004442"/>
    </source>
</evidence>
<evidence type="ECO:0000259" key="8">
    <source>
        <dbReference type="Pfam" id="PF07715"/>
    </source>
</evidence>
<dbReference type="Pfam" id="PF07715">
    <property type="entry name" value="Plug"/>
    <property type="match status" value="1"/>
</dbReference>
<keyword evidence="3" id="KW-0998">Cell outer membrane</keyword>
<comment type="caution">
    <text evidence="9">The sequence shown here is derived from an EMBL/GenBank/DDBJ whole genome shotgun (WGS) entry which is preliminary data.</text>
</comment>
<evidence type="ECO:0000313" key="9">
    <source>
        <dbReference type="EMBL" id="TXC69707.1"/>
    </source>
</evidence>
<feature type="region of interest" description="Disordered" evidence="5">
    <location>
        <begin position="93"/>
        <end position="129"/>
    </location>
</feature>